<dbReference type="GO" id="GO:0006520">
    <property type="term" value="P:amino acid metabolic process"/>
    <property type="evidence" value="ECO:0007669"/>
    <property type="project" value="InterPro"/>
</dbReference>
<dbReference type="PANTHER" id="PTHR11999">
    <property type="entry name" value="GROUP II PYRIDOXAL-5-PHOSPHATE DECARBOXYLASE"/>
    <property type="match status" value="1"/>
</dbReference>
<evidence type="ECO:0000256" key="4">
    <source>
        <dbReference type="ARBA" id="ARBA00022898"/>
    </source>
</evidence>
<dbReference type="AlphaFoldDB" id="A0A0K0EQ29"/>
<dbReference type="Proteomes" id="UP000035681">
    <property type="component" value="Unplaced"/>
</dbReference>
<dbReference type="Gene3D" id="1.20.1340.10">
    <property type="entry name" value="dopa decarboxylase, N-terminal domain"/>
    <property type="match status" value="1"/>
</dbReference>
<dbReference type="GO" id="GO:0016831">
    <property type="term" value="F:carboxy-lyase activity"/>
    <property type="evidence" value="ECO:0007669"/>
    <property type="project" value="UniProtKB-KW"/>
</dbReference>
<protein>
    <submittedName>
        <fullName evidence="8">Histidine decarboxylase</fullName>
    </submittedName>
</protein>
<dbReference type="WBParaSite" id="TCONS_00000504.p1">
    <property type="protein sequence ID" value="TCONS_00000504.p1"/>
    <property type="gene ID" value="XLOC_000510"/>
</dbReference>
<dbReference type="STRING" id="6248.A0A0K0EQ29"/>
<dbReference type="Gene3D" id="3.40.640.10">
    <property type="entry name" value="Type I PLP-dependent aspartate aminotransferase-like (Major domain)"/>
    <property type="match status" value="2"/>
</dbReference>
<feature type="modified residue" description="N6-(pyridoxal phosphate)lysine" evidence="6">
    <location>
        <position position="805"/>
    </location>
</feature>
<dbReference type="InterPro" id="IPR010977">
    <property type="entry name" value="Aromatic_deC"/>
</dbReference>
<evidence type="ECO:0000313" key="8">
    <source>
        <dbReference type="WBParaSite" id="SSTP_0001155800.1"/>
    </source>
</evidence>
<evidence type="ECO:0000256" key="5">
    <source>
        <dbReference type="ARBA" id="ARBA00023239"/>
    </source>
</evidence>
<dbReference type="Gene3D" id="3.90.1150.10">
    <property type="entry name" value="Aspartate Aminotransferase, domain 1"/>
    <property type="match status" value="1"/>
</dbReference>
<dbReference type="GO" id="GO:0019752">
    <property type="term" value="P:carboxylic acid metabolic process"/>
    <property type="evidence" value="ECO:0007669"/>
    <property type="project" value="InterPro"/>
</dbReference>
<dbReference type="GO" id="GO:0030170">
    <property type="term" value="F:pyridoxal phosphate binding"/>
    <property type="evidence" value="ECO:0007669"/>
    <property type="project" value="InterPro"/>
</dbReference>
<reference evidence="8" key="1">
    <citation type="submission" date="2015-08" db="UniProtKB">
        <authorList>
            <consortium name="WormBaseParasite"/>
        </authorList>
    </citation>
    <scope>IDENTIFICATION</scope>
</reference>
<name>A0A0K0EQ29_STRER</name>
<dbReference type="InterPro" id="IPR015421">
    <property type="entry name" value="PyrdxlP-dep_Trfase_major"/>
</dbReference>
<evidence type="ECO:0000313" key="7">
    <source>
        <dbReference type="Proteomes" id="UP000035681"/>
    </source>
</evidence>
<keyword evidence="5" id="KW-0456">Lyase</keyword>
<dbReference type="InterPro" id="IPR002129">
    <property type="entry name" value="PyrdxlP-dep_de-COase"/>
</dbReference>
<dbReference type="WBParaSite" id="SSTP_0001155800.1">
    <property type="protein sequence ID" value="SSTP_0001155800.1"/>
    <property type="gene ID" value="SSTP_0001155800"/>
</dbReference>
<accession>A0A0K0EQ29</accession>
<dbReference type="GO" id="GO:0005737">
    <property type="term" value="C:cytoplasm"/>
    <property type="evidence" value="ECO:0007669"/>
    <property type="project" value="TreeGrafter"/>
</dbReference>
<comment type="similarity">
    <text evidence="2">Belongs to the group II decarboxylase family.</text>
</comment>
<evidence type="ECO:0000256" key="3">
    <source>
        <dbReference type="ARBA" id="ARBA00022793"/>
    </source>
</evidence>
<comment type="cofactor">
    <cofactor evidence="1 6">
        <name>pyridoxal 5'-phosphate</name>
        <dbReference type="ChEBI" id="CHEBI:597326"/>
    </cofactor>
</comment>
<evidence type="ECO:0000256" key="6">
    <source>
        <dbReference type="PIRSR" id="PIRSR602129-50"/>
    </source>
</evidence>
<dbReference type="InterPro" id="IPR015422">
    <property type="entry name" value="PyrdxlP-dep_Trfase_small"/>
</dbReference>
<keyword evidence="3" id="KW-0210">Decarboxylase</keyword>
<sequence length="968" mass="112024">MDQEALLREFPKFVHVIKVFLEEFDTTKHKSTGMILENFPSTPIDKPLNYFAKEILKIKKNKKKTEISLFLKHFIFQLESIKEKKNFFTLLMKSEKLINYYSSLRLTKIPTNFKDIFSYEDNNDSLRKNIDREMSYPAIVAEIFMTALASPGFTWQASPLVTEIELLMVDWVGQAIGIPSIFLNQNNMGHGALHYTIGEAVALSIICAKTRKIQELHKETNDKDMKNKIIGDYDSIGRTSQDRKSDVYQYFSRHDPKFNHKLRAYIFGKTKLDTHKFGANLGFYVKVIPCNDGTTDEKVETFWKILENDEKNGFHPFVFILTIDKDELDDLSLYYKMISLCKREGLWITVDLSNVIGDMLIKKRKSLTNLLKDVDGVVGNIREVFLTNELCVVCWLKNYNEAAMTLSITPTYLRHSNQGMVADLRHLSFGFSKRPRGIRLWMIIRTFGIDGLANYYKYKNNMNPQCDIINPFDSEKFYEASSEAFRFIAKYWKELKTNYTPSTSSPPSTISKILSPKPPKHGTCLTTAIPIYESLLKNTTQWLHTNFLAYFPCHTNYSCVLGDLFAATFGYRSNVELKKIEDEVIETIGRQMNLPQKFWKIEKEDYREWFYGTASEGTFKSVLIGREIVIEKFRRLYLLMNNDEIENIDALDNIEKCLLPYLGQWDIHNDPFCCFLYNYLIAYTSSHAHSSVEKGYLLANVRIRKFPVVFDPRVGNYTLKKGCIEKALIIDRKNGLIPFFLTLPVGSTSTCGIDYPEEFAPLAKKEDMWVHVDAAYLGGFFFLPEMKHLLKGFEYVDSIVINLHKGGCINNDASMFFLSSRYAATNYLNSLGTFPRMNRAIKIWFLLKSFGMDSIMELQRQQIKCAKMFESLISSKDCLEIVSKQIAGLVTFRLKGKSNEDNEKLFKYINHIDQRLHLTETHTEDVHLIRISINNPQMSFKEVEEAFFYLSEACDKFLSNGLNNNIIT</sequence>
<keyword evidence="7" id="KW-1185">Reference proteome</keyword>
<evidence type="ECO:0000256" key="1">
    <source>
        <dbReference type="ARBA" id="ARBA00001933"/>
    </source>
</evidence>
<proteinExistence type="inferred from homology"/>
<organism evidence="8">
    <name type="scientific">Strongyloides stercoralis</name>
    <name type="common">Threadworm</name>
    <dbReference type="NCBI Taxonomy" id="6248"/>
    <lineage>
        <taxon>Eukaryota</taxon>
        <taxon>Metazoa</taxon>
        <taxon>Ecdysozoa</taxon>
        <taxon>Nematoda</taxon>
        <taxon>Chromadorea</taxon>
        <taxon>Rhabditida</taxon>
        <taxon>Tylenchina</taxon>
        <taxon>Panagrolaimomorpha</taxon>
        <taxon>Strongyloidoidea</taxon>
        <taxon>Strongyloididae</taxon>
        <taxon>Strongyloides</taxon>
    </lineage>
</organism>
<dbReference type="InterPro" id="IPR015424">
    <property type="entry name" value="PyrdxlP-dep_Trfase"/>
</dbReference>
<dbReference type="SUPFAM" id="SSF53383">
    <property type="entry name" value="PLP-dependent transferases"/>
    <property type="match status" value="2"/>
</dbReference>
<keyword evidence="4 6" id="KW-0663">Pyridoxal phosphate</keyword>
<dbReference type="PANTHER" id="PTHR11999:SF70">
    <property type="entry name" value="MIP05841P"/>
    <property type="match status" value="1"/>
</dbReference>
<dbReference type="Pfam" id="PF00282">
    <property type="entry name" value="Pyridoxal_deC"/>
    <property type="match status" value="3"/>
</dbReference>
<evidence type="ECO:0000256" key="2">
    <source>
        <dbReference type="ARBA" id="ARBA00009533"/>
    </source>
</evidence>
<dbReference type="PRINTS" id="PR00800">
    <property type="entry name" value="YHDCRBOXLASE"/>
</dbReference>